<comment type="caution">
    <text evidence="1">The sequence shown here is derived from an EMBL/GenBank/DDBJ whole genome shotgun (WGS) entry which is preliminary data.</text>
</comment>
<gene>
    <name evidence="1" type="ORF">RchiOBHm_Chr2g0095611</name>
</gene>
<proteinExistence type="predicted"/>
<protein>
    <submittedName>
        <fullName evidence="1">Uncharacterized protein</fullName>
    </submittedName>
</protein>
<sequence>MTQLPPQIYFLFHRADSIENKDGWFRSVNVFLQVLGSPFLWEVPPNFW</sequence>
<dbReference type="EMBL" id="PDCK01000040">
    <property type="protein sequence ID" value="PRQ47058.1"/>
    <property type="molecule type" value="Genomic_DNA"/>
</dbReference>
<evidence type="ECO:0000313" key="1">
    <source>
        <dbReference type="EMBL" id="PRQ47058.1"/>
    </source>
</evidence>
<reference evidence="1 2" key="1">
    <citation type="journal article" date="2018" name="Nat. Genet.">
        <title>The Rosa genome provides new insights in the design of modern roses.</title>
        <authorList>
            <person name="Bendahmane M."/>
        </authorList>
    </citation>
    <scope>NUCLEOTIDE SEQUENCE [LARGE SCALE GENOMIC DNA]</scope>
    <source>
        <strain evidence="2">cv. Old Blush</strain>
    </source>
</reference>
<dbReference type="Gramene" id="PRQ47058">
    <property type="protein sequence ID" value="PRQ47058"/>
    <property type="gene ID" value="RchiOBHm_Chr2g0095611"/>
</dbReference>
<name>A0A2P6RKU1_ROSCH</name>
<evidence type="ECO:0000313" key="2">
    <source>
        <dbReference type="Proteomes" id="UP000238479"/>
    </source>
</evidence>
<accession>A0A2P6RKU1</accession>
<dbReference type="AlphaFoldDB" id="A0A2P6RKU1"/>
<keyword evidence="2" id="KW-1185">Reference proteome</keyword>
<dbReference type="Proteomes" id="UP000238479">
    <property type="component" value="Chromosome 2"/>
</dbReference>
<organism evidence="1 2">
    <name type="scientific">Rosa chinensis</name>
    <name type="common">China rose</name>
    <dbReference type="NCBI Taxonomy" id="74649"/>
    <lineage>
        <taxon>Eukaryota</taxon>
        <taxon>Viridiplantae</taxon>
        <taxon>Streptophyta</taxon>
        <taxon>Embryophyta</taxon>
        <taxon>Tracheophyta</taxon>
        <taxon>Spermatophyta</taxon>
        <taxon>Magnoliopsida</taxon>
        <taxon>eudicotyledons</taxon>
        <taxon>Gunneridae</taxon>
        <taxon>Pentapetalae</taxon>
        <taxon>rosids</taxon>
        <taxon>fabids</taxon>
        <taxon>Rosales</taxon>
        <taxon>Rosaceae</taxon>
        <taxon>Rosoideae</taxon>
        <taxon>Rosoideae incertae sedis</taxon>
        <taxon>Rosa</taxon>
    </lineage>
</organism>